<feature type="compositionally biased region" description="Polar residues" evidence="1">
    <location>
        <begin position="407"/>
        <end position="420"/>
    </location>
</feature>
<name>J7MC46_THEOR</name>
<feature type="region of interest" description="Disordered" evidence="1">
    <location>
        <begin position="385"/>
        <end position="420"/>
    </location>
</feature>
<feature type="compositionally biased region" description="Polar residues" evidence="1">
    <location>
        <begin position="90"/>
        <end position="103"/>
    </location>
</feature>
<dbReference type="AlphaFoldDB" id="J7MC46"/>
<dbReference type="Pfam" id="PF00856">
    <property type="entry name" value="SET"/>
    <property type="match status" value="1"/>
</dbReference>
<feature type="compositionally biased region" description="Polar residues" evidence="1">
    <location>
        <begin position="28"/>
        <end position="41"/>
    </location>
</feature>
<dbReference type="PANTHER" id="PTHR46167:SF1">
    <property type="entry name" value="N-LYSINE METHYLTRANSFERASE KMT5A"/>
    <property type="match status" value="1"/>
</dbReference>
<dbReference type="SUPFAM" id="SSF82199">
    <property type="entry name" value="SET domain"/>
    <property type="match status" value="1"/>
</dbReference>
<dbReference type="InterPro" id="IPR001214">
    <property type="entry name" value="SET_dom"/>
</dbReference>
<dbReference type="PROSITE" id="PS50280">
    <property type="entry name" value="SET"/>
    <property type="match status" value="1"/>
</dbReference>
<dbReference type="RefSeq" id="XP_009689093.1">
    <property type="nucleotide sequence ID" value="XM_009690798.1"/>
</dbReference>
<feature type="domain" description="SET" evidence="2">
    <location>
        <begin position="701"/>
        <end position="826"/>
    </location>
</feature>
<keyword evidence="4" id="KW-1185">Reference proteome</keyword>
<dbReference type="Gene3D" id="2.170.270.10">
    <property type="entry name" value="SET domain"/>
    <property type="match status" value="1"/>
</dbReference>
<feature type="compositionally biased region" description="Low complexity" evidence="1">
    <location>
        <begin position="65"/>
        <end position="76"/>
    </location>
</feature>
<dbReference type="PANTHER" id="PTHR46167">
    <property type="entry name" value="N-LYSINE METHYLTRANSFERASE KMT5A"/>
    <property type="match status" value="1"/>
</dbReference>
<dbReference type="GO" id="GO:0006357">
    <property type="term" value="P:regulation of transcription by RNA polymerase II"/>
    <property type="evidence" value="ECO:0007669"/>
    <property type="project" value="TreeGrafter"/>
</dbReference>
<dbReference type="OMA" id="CPNIFWN"/>
<gene>
    <name evidence="3" type="ORF">TOT_010000260</name>
</gene>
<dbReference type="GO" id="GO:0005700">
    <property type="term" value="C:polytene chromosome"/>
    <property type="evidence" value="ECO:0007669"/>
    <property type="project" value="TreeGrafter"/>
</dbReference>
<dbReference type="GeneID" id="20713200"/>
<evidence type="ECO:0000256" key="1">
    <source>
        <dbReference type="SAM" id="MobiDB-lite"/>
    </source>
</evidence>
<dbReference type="GO" id="GO:0005634">
    <property type="term" value="C:nucleus"/>
    <property type="evidence" value="ECO:0007669"/>
    <property type="project" value="TreeGrafter"/>
</dbReference>
<evidence type="ECO:0000313" key="4">
    <source>
        <dbReference type="Proteomes" id="UP000003786"/>
    </source>
</evidence>
<dbReference type="KEGG" id="tot:TOT_010000260"/>
<dbReference type="Proteomes" id="UP000003786">
    <property type="component" value="Chromosome 1"/>
</dbReference>
<proteinExistence type="predicted"/>
<sequence>MIANPYSKPYYTNTSRRQLDKDKMTNRFDYNNKSGNSSARGNTYLHCFSSDSDESVYKDDLTEFNNNSPSPPSQSSINCTPVRVQRYKRNSTGSSLNGEYNNSTDKHKRRKLSIGPCNPDPLDAAISPQNAPASQTPKQVRYVKKERSTKNGIIANNVEISTPEVSKREAVGSYNHTYSDQNVDSILTSYVDSLFGVEPYKYVHEHQPLKLFWLHNSELSGLMKVPSLSSLTNEHTNSEKIYMVFTDYSIDIIQDVTHLKTVEPRDEYTPFIIIYSYNLKSMYFKVVRRKIDDVSMVSLNKCSKDIEDCLSFDSTSARSSSSEGDDASYVFYRSYLYGKDEDSDPNRVRVFVHPSSKTSFDRRYLSLNSNRDSLSGTNYITLNSLKSEDLQNEQEKEENQEQRDSYSSDSESQFENSLQNNEEMDLPDELFDECRLLVGVDNSGKNSGHPDSIANYRSESVIKKNFAVYLDDGSGVPLSKEVLENLVKVNDEEGVLYRSGGMEFVEGQHLKIEFPTIYSRHFEYDYVTLHSDATLRSCFNFIKIVQTAESLSININKLAQFCPNIFWNLALVGDIESAIIELDPEVLRSLYRRKRTVNSENPRTRTKNATDALGYLDNNFTIMQNMFKRDAEEKIKKLLENDQQNAGGRTPRVVINKHAEDEDLVKALIDENGFVRKTTSVLSEKQKNIVYNECMRRNFYVPVHIKFDPNKGRGVFAAYKINKEDFLMEYKGELITEKVAKFRNNKYNKSKKYKGSFIFFFKHNGVRYGIDATEEDISFGPARLVNHSRKKANIVAKTMLSNNYPRLIFIAKRDIDSGEELLVDYGERDPNVIRENPWLLD</sequence>
<feature type="region of interest" description="Disordered" evidence="1">
    <location>
        <begin position="60"/>
        <end position="110"/>
    </location>
</feature>
<dbReference type="OrthoDB" id="5560686at2759"/>
<dbReference type="STRING" id="869250.J7MC46"/>
<dbReference type="EMBL" id="AP011946">
    <property type="protein sequence ID" value="BAM38792.1"/>
    <property type="molecule type" value="Genomic_DNA"/>
</dbReference>
<evidence type="ECO:0000259" key="2">
    <source>
        <dbReference type="PROSITE" id="PS50280"/>
    </source>
</evidence>
<dbReference type="SMART" id="SM00317">
    <property type="entry name" value="SET"/>
    <property type="match status" value="1"/>
</dbReference>
<dbReference type="VEuPathDB" id="PiroplasmaDB:TOT_010000260"/>
<dbReference type="eggNOG" id="KOG1085">
    <property type="taxonomic scope" value="Eukaryota"/>
</dbReference>
<organism evidence="3 4">
    <name type="scientific">Theileria orientalis strain Shintoku</name>
    <dbReference type="NCBI Taxonomy" id="869250"/>
    <lineage>
        <taxon>Eukaryota</taxon>
        <taxon>Sar</taxon>
        <taxon>Alveolata</taxon>
        <taxon>Apicomplexa</taxon>
        <taxon>Aconoidasida</taxon>
        <taxon>Piroplasmida</taxon>
        <taxon>Theileriidae</taxon>
        <taxon>Theileria</taxon>
    </lineage>
</organism>
<evidence type="ECO:0000313" key="3">
    <source>
        <dbReference type="EMBL" id="BAM38792.1"/>
    </source>
</evidence>
<reference evidence="3 4" key="1">
    <citation type="journal article" date="2012" name="MBio">
        <title>Comparative genome analysis of three eukaryotic parasites with differing abilities to transform leukocytes reveals key mediators of Theileria-induced leukocyte transformation.</title>
        <authorList>
            <person name="Hayashida K."/>
            <person name="Hara Y."/>
            <person name="Abe T."/>
            <person name="Yamasaki C."/>
            <person name="Toyoda A."/>
            <person name="Kosuge T."/>
            <person name="Suzuki Y."/>
            <person name="Sato Y."/>
            <person name="Kawashima S."/>
            <person name="Katayama T."/>
            <person name="Wakaguri H."/>
            <person name="Inoue N."/>
            <person name="Homma K."/>
            <person name="Tada-Umezaki M."/>
            <person name="Yagi Y."/>
            <person name="Fujii Y."/>
            <person name="Habara T."/>
            <person name="Kanehisa M."/>
            <person name="Watanabe H."/>
            <person name="Ito K."/>
            <person name="Gojobori T."/>
            <person name="Sugawara H."/>
            <person name="Imanishi T."/>
            <person name="Weir W."/>
            <person name="Gardner M."/>
            <person name="Pain A."/>
            <person name="Shiels B."/>
            <person name="Hattori M."/>
            <person name="Nene V."/>
            <person name="Sugimoto C."/>
        </authorList>
    </citation>
    <scope>NUCLEOTIDE SEQUENCE [LARGE SCALE GENOMIC DNA]</scope>
    <source>
        <strain evidence="3 4">Shintoku</strain>
    </source>
</reference>
<protein>
    <recommendedName>
        <fullName evidence="2">SET domain-containing protein</fullName>
    </recommendedName>
</protein>
<feature type="compositionally biased region" description="Basic and acidic residues" evidence="1">
    <location>
        <begin position="386"/>
        <end position="406"/>
    </location>
</feature>
<dbReference type="InterPro" id="IPR046341">
    <property type="entry name" value="SET_dom_sf"/>
</dbReference>
<feature type="compositionally biased region" description="Basic and acidic residues" evidence="1">
    <location>
        <begin position="17"/>
        <end position="26"/>
    </location>
</feature>
<accession>J7MC46</accession>
<dbReference type="GO" id="GO:0042799">
    <property type="term" value="F:histone H4K20 methyltransferase activity"/>
    <property type="evidence" value="ECO:0007669"/>
    <property type="project" value="TreeGrafter"/>
</dbReference>
<dbReference type="InterPro" id="IPR051760">
    <property type="entry name" value="KMT5A"/>
</dbReference>
<feature type="region of interest" description="Disordered" evidence="1">
    <location>
        <begin position="1"/>
        <end position="42"/>
    </location>
</feature>